<evidence type="ECO:0000256" key="1">
    <source>
        <dbReference type="ARBA" id="ARBA00022729"/>
    </source>
</evidence>
<evidence type="ECO:0000256" key="2">
    <source>
        <dbReference type="ARBA" id="ARBA00022737"/>
    </source>
</evidence>
<dbReference type="Gene3D" id="2.150.10.10">
    <property type="entry name" value="Serralysin-like metalloprotease, C-terminal"/>
    <property type="match status" value="2"/>
</dbReference>
<dbReference type="InterPro" id="IPR001343">
    <property type="entry name" value="Hemolysn_Ca-bd"/>
</dbReference>
<comment type="caution">
    <text evidence="5">The sequence shown here is derived from an EMBL/GenBank/DDBJ whole genome shotgun (WGS) entry which is preliminary data.</text>
</comment>
<dbReference type="SMART" id="SM00191">
    <property type="entry name" value="Int_alpha"/>
    <property type="match status" value="7"/>
</dbReference>
<dbReference type="GO" id="GO:0005509">
    <property type="term" value="F:calcium ion binding"/>
    <property type="evidence" value="ECO:0007669"/>
    <property type="project" value="InterPro"/>
</dbReference>
<dbReference type="SUPFAM" id="SSF51120">
    <property type="entry name" value="beta-Roll"/>
    <property type="match status" value="2"/>
</dbReference>
<dbReference type="PANTHER" id="PTHR23221:SF7">
    <property type="entry name" value="PHOSPHATIDYLINOSITOL-GLYCAN-SPECIFIC PHOSPHOLIPASE D"/>
    <property type="match status" value="1"/>
</dbReference>
<dbReference type="InterPro" id="IPR011049">
    <property type="entry name" value="Serralysin-like_metalloprot_C"/>
</dbReference>
<evidence type="ECO:0000256" key="4">
    <source>
        <dbReference type="ARBA" id="ARBA00023180"/>
    </source>
</evidence>
<dbReference type="InterPro" id="IPR000413">
    <property type="entry name" value="Integrin_alpha"/>
</dbReference>
<dbReference type="PANTHER" id="PTHR23221">
    <property type="entry name" value="GLYCOSYLPHOSPHATIDYLINOSITOL PHOSPHOLIPASE D"/>
    <property type="match status" value="1"/>
</dbReference>
<dbReference type="AlphaFoldDB" id="A0A367S0L0"/>
<keyword evidence="3" id="KW-0378">Hydrolase</keyword>
<dbReference type="InterPro" id="IPR018511">
    <property type="entry name" value="Hemolysin-typ_Ca-bd_CS"/>
</dbReference>
<dbReference type="GO" id="GO:0007155">
    <property type="term" value="P:cell adhesion"/>
    <property type="evidence" value="ECO:0007669"/>
    <property type="project" value="InterPro"/>
</dbReference>
<keyword evidence="2" id="KW-0677">Repeat</keyword>
<dbReference type="GO" id="GO:0008305">
    <property type="term" value="C:integrin complex"/>
    <property type="evidence" value="ECO:0007669"/>
    <property type="project" value="InterPro"/>
</dbReference>
<dbReference type="PRINTS" id="PR00313">
    <property type="entry name" value="CABNDNGRPT"/>
</dbReference>
<dbReference type="Pfam" id="PF01839">
    <property type="entry name" value="FG-GAP"/>
    <property type="match status" value="6"/>
</dbReference>
<dbReference type="GO" id="GO:0016787">
    <property type="term" value="F:hydrolase activity"/>
    <property type="evidence" value="ECO:0007669"/>
    <property type="project" value="UniProtKB-KW"/>
</dbReference>
<gene>
    <name evidence="5" type="ORF">A6769_00905</name>
</gene>
<dbReference type="Gene3D" id="2.130.10.130">
    <property type="entry name" value="Integrin alpha, N-terminal"/>
    <property type="match status" value="3"/>
</dbReference>
<evidence type="ECO:0000313" key="5">
    <source>
        <dbReference type="EMBL" id="RCJ41503.1"/>
    </source>
</evidence>
<organism evidence="5 6">
    <name type="scientific">Nostoc punctiforme NIES-2108</name>
    <dbReference type="NCBI Taxonomy" id="1356359"/>
    <lineage>
        <taxon>Bacteria</taxon>
        <taxon>Bacillati</taxon>
        <taxon>Cyanobacteriota</taxon>
        <taxon>Cyanophyceae</taxon>
        <taxon>Nostocales</taxon>
        <taxon>Nostocaceae</taxon>
        <taxon>Nostoc</taxon>
    </lineage>
</organism>
<reference evidence="6" key="1">
    <citation type="submission" date="2016-04" db="EMBL/GenBank/DDBJ databases">
        <authorList>
            <person name="Tabuchi Yagui T.R."/>
        </authorList>
    </citation>
    <scope>NUCLEOTIDE SEQUENCE [LARGE SCALE GENOMIC DNA]</scope>
</reference>
<keyword evidence="4" id="KW-0325">Glycoprotein</keyword>
<sequence length="938" mass="95915">MANSTFNFSDLNGTNGFAINGINEGDYLGYSVSSAGDINGDGFDDLTIGAPDASPNGNYSGKSYVVFGRQGGFDGQLNVSTLNGTNGFAINGINPNDYLGNPVSSAGDINGDGLDDLIIMAKGASPNGPNSGQSYVVFGSKEDFSASFDLSTLNGLNGFTINGINPGFLSSSGKSVSSAGDINGDGLDDLIVGAPPPASSPNGYFSGQSYVVFGSKKDFSASFDLSNLNGTNGFIINGIDLGYSVSGAGDINGDGIDDLIMTSRGSDANGRFLGTSYVVFGSKSDFSGSLDLSTLNGTNGFVINGIDSGISVSSAGDMNGDGIDDLIIGAYDISSSKTFSGQSYVVFGSKSGFDTQLNFSDLNGTNGFTINGVNEGDQLGISVSSAGDVNGDGIDDVIIGSNSAGQSYVVFGSKSGFAASFDLSSLNGTNGFVIKSINQDFYSPSRSVSGAGDINGDGLDDLIIGGRGGYGYTVFGNSAPVLDLNGNSSGINFSTTFSGTPVSIVDPNFTLSDNNTTLAGATITITNLLNGAAESLNATAIGNITSTYNITTGTLTLNGNDTIANYRQVLNSLTYNNTAATTVNTIIEFVIDDGQGFSNTSAVAITSLGGQKFITGTPGADILIGTPNNNIIEGLGGQDRFIFNPGDGIDIITDFSGVGKGSKALPAVIPQVDTLEFTGSGLTAKNLQLTQNSNNLEVTFEDTINTKVILENFQLENLDNLPASNSRTAIGNILFDGQTNIADSFDVFDANSTQTNLFNKNTVTFLNDLNNNITGFDNSDDVINGQGGDDIIDGKSGNDYLRGGAGNDTLIGSAGNDTLVGCAGADIFLYSTNAAFNGSAIGVDTISDFNRSQGDKILLDKTTFGAIASTAGTGFSNKSDFKITTSAGTSTAKIVYDAVSGQLFYNQNGSAAGFGSGGLFATLTDAPTLTESDFVLQA</sequence>
<accession>A0A367S0L0</accession>
<name>A0A367S0L0_NOSPU</name>
<dbReference type="SUPFAM" id="SSF69318">
    <property type="entry name" value="Integrin alpha N-terminal domain"/>
    <property type="match status" value="2"/>
</dbReference>
<protein>
    <submittedName>
        <fullName evidence="5">Uncharacterized protein</fullName>
    </submittedName>
</protein>
<dbReference type="InterPro" id="IPR028994">
    <property type="entry name" value="Integrin_alpha_N"/>
</dbReference>
<dbReference type="PROSITE" id="PS51470">
    <property type="entry name" value="FG_GAP"/>
    <property type="match status" value="2"/>
</dbReference>
<evidence type="ECO:0000313" key="6">
    <source>
        <dbReference type="Proteomes" id="UP000252085"/>
    </source>
</evidence>
<dbReference type="EMBL" id="LXQE01000029">
    <property type="protein sequence ID" value="RCJ41503.1"/>
    <property type="molecule type" value="Genomic_DNA"/>
</dbReference>
<evidence type="ECO:0000256" key="3">
    <source>
        <dbReference type="ARBA" id="ARBA00022801"/>
    </source>
</evidence>
<dbReference type="PROSITE" id="PS00330">
    <property type="entry name" value="HEMOLYSIN_CALCIUM"/>
    <property type="match status" value="1"/>
</dbReference>
<dbReference type="Proteomes" id="UP000252085">
    <property type="component" value="Unassembled WGS sequence"/>
</dbReference>
<proteinExistence type="predicted"/>
<keyword evidence="1" id="KW-0732">Signal</keyword>
<dbReference type="PRINTS" id="PR01185">
    <property type="entry name" value="INTEGRINA"/>
</dbReference>
<dbReference type="InterPro" id="IPR013519">
    <property type="entry name" value="Int_alpha_beta-p"/>
</dbReference>
<dbReference type="InterPro" id="IPR013517">
    <property type="entry name" value="FG-GAP"/>
</dbReference>
<dbReference type="Pfam" id="PF00353">
    <property type="entry name" value="HemolysinCabind"/>
    <property type="match status" value="2"/>
</dbReference>